<accession>A0ABV4VBS8</accession>
<reference evidence="2 3" key="1">
    <citation type="submission" date="2024-09" db="EMBL/GenBank/DDBJ databases">
        <authorList>
            <person name="Makale K.P.P."/>
            <person name="Makhzoum A."/>
            <person name="Rantong G."/>
            <person name="Rahube T.O."/>
        </authorList>
    </citation>
    <scope>NUCLEOTIDE SEQUENCE [LARGE SCALE GENOMIC DNA]</scope>
    <source>
        <strain evidence="2 3">KM_D13</strain>
    </source>
</reference>
<protein>
    <submittedName>
        <fullName evidence="2">DUF4145 domain-containing protein</fullName>
    </submittedName>
</protein>
<dbReference type="Proteomes" id="UP001575622">
    <property type="component" value="Unassembled WGS sequence"/>
</dbReference>
<sequence length="225" mass="25836">MQDNARESDGEVLLCFHCGNRTYMDLIKSHKVVHCDVIDEENGFTVDTTKVWRMLCCKTCKNVTLRKLEWFSEFIDYRGKPIVETATVYPYMNIKNDNMPKGVMDAYESAINVRHIDGGICALSLRRTLERMCKDKGATGRDLYTKLKQLSEMRVLPPIIDEMAHILKDLGNEAAHADEVDFDDQIVNSMIEFTGIILDYVYAIPEKINQVQTLLSKRVSDTERD</sequence>
<evidence type="ECO:0000259" key="1">
    <source>
        <dbReference type="Pfam" id="PF13643"/>
    </source>
</evidence>
<dbReference type="Pfam" id="PF13643">
    <property type="entry name" value="DUF4145"/>
    <property type="match status" value="1"/>
</dbReference>
<keyword evidence="3" id="KW-1185">Reference proteome</keyword>
<organism evidence="2 3">
    <name type="scientific">Paenibacillus oleatilyticus</name>
    <dbReference type="NCBI Taxonomy" id="2594886"/>
    <lineage>
        <taxon>Bacteria</taxon>
        <taxon>Bacillati</taxon>
        <taxon>Bacillota</taxon>
        <taxon>Bacilli</taxon>
        <taxon>Bacillales</taxon>
        <taxon>Paenibacillaceae</taxon>
        <taxon>Paenibacillus</taxon>
    </lineage>
</organism>
<name>A0ABV4VBS8_9BACL</name>
<dbReference type="EMBL" id="JBHDLN010000029">
    <property type="protein sequence ID" value="MFB0847080.1"/>
    <property type="molecule type" value="Genomic_DNA"/>
</dbReference>
<dbReference type="InterPro" id="IPR025285">
    <property type="entry name" value="DUF4145"/>
</dbReference>
<comment type="caution">
    <text evidence="2">The sequence shown here is derived from an EMBL/GenBank/DDBJ whole genome shotgun (WGS) entry which is preliminary data.</text>
</comment>
<gene>
    <name evidence="2" type="ORF">ACEU3E_33410</name>
</gene>
<dbReference type="RefSeq" id="WP_373956978.1">
    <property type="nucleotide sequence ID" value="NZ_JBHDLN010000029.1"/>
</dbReference>
<evidence type="ECO:0000313" key="2">
    <source>
        <dbReference type="EMBL" id="MFB0847080.1"/>
    </source>
</evidence>
<evidence type="ECO:0000313" key="3">
    <source>
        <dbReference type="Proteomes" id="UP001575622"/>
    </source>
</evidence>
<feature type="domain" description="DUF4145" evidence="1">
    <location>
        <begin position="120"/>
        <end position="193"/>
    </location>
</feature>
<proteinExistence type="predicted"/>